<dbReference type="HOGENOM" id="CLU_006240_2_0_1"/>
<feature type="region of interest" description="Disordered" evidence="1">
    <location>
        <begin position="27"/>
        <end position="58"/>
    </location>
</feature>
<feature type="region of interest" description="Disordered" evidence="1">
    <location>
        <begin position="694"/>
        <end position="722"/>
    </location>
</feature>
<evidence type="ECO:0000313" key="4">
    <source>
        <dbReference type="Proteomes" id="UP000002058"/>
    </source>
</evidence>
<dbReference type="Pfam" id="PF08639">
    <property type="entry name" value="Sld3_STD"/>
    <property type="match status" value="1"/>
</dbReference>
<organism evidence="3 4">
    <name type="scientific">Uncinocarpus reesii (strain UAMH 1704)</name>
    <dbReference type="NCBI Taxonomy" id="336963"/>
    <lineage>
        <taxon>Eukaryota</taxon>
        <taxon>Fungi</taxon>
        <taxon>Dikarya</taxon>
        <taxon>Ascomycota</taxon>
        <taxon>Pezizomycotina</taxon>
        <taxon>Eurotiomycetes</taxon>
        <taxon>Eurotiomycetidae</taxon>
        <taxon>Onygenales</taxon>
        <taxon>Onygenaceae</taxon>
        <taxon>Uncinocarpus</taxon>
    </lineage>
</organism>
<evidence type="ECO:0000259" key="2">
    <source>
        <dbReference type="Pfam" id="PF08639"/>
    </source>
</evidence>
<dbReference type="VEuPathDB" id="FungiDB:UREG_03399"/>
<evidence type="ECO:0000313" key="3">
    <source>
        <dbReference type="EMBL" id="EEP78553.1"/>
    </source>
</evidence>
<gene>
    <name evidence="3" type="ORF">UREG_03399</name>
</gene>
<reference evidence="4" key="1">
    <citation type="journal article" date="2009" name="Genome Res.">
        <title>Comparative genomic analyses of the human fungal pathogens Coccidioides and their relatives.</title>
        <authorList>
            <person name="Sharpton T.J."/>
            <person name="Stajich J.E."/>
            <person name="Rounsley S.D."/>
            <person name="Gardner M.J."/>
            <person name="Wortman J.R."/>
            <person name="Jordar V.S."/>
            <person name="Maiti R."/>
            <person name="Kodira C.D."/>
            <person name="Neafsey D.E."/>
            <person name="Zeng Q."/>
            <person name="Hung C.-Y."/>
            <person name="McMahan C."/>
            <person name="Muszewska A."/>
            <person name="Grynberg M."/>
            <person name="Mandel M.A."/>
            <person name="Kellner E.M."/>
            <person name="Barker B.M."/>
            <person name="Galgiani J.N."/>
            <person name="Orbach M.J."/>
            <person name="Kirkland T.N."/>
            <person name="Cole G.T."/>
            <person name="Henn M.R."/>
            <person name="Birren B.W."/>
            <person name="Taylor J.W."/>
        </authorList>
    </citation>
    <scope>NUCLEOTIDE SEQUENCE [LARGE SCALE GENOMIC DNA]</scope>
    <source>
        <strain evidence="4">UAMH 1704</strain>
    </source>
</reference>
<dbReference type="InterPro" id="IPR013948">
    <property type="entry name" value="DNA_replication_reg_Sld3_C"/>
</dbReference>
<dbReference type="InterPro" id="IPR042511">
    <property type="entry name" value="Sld3"/>
</dbReference>
<feature type="compositionally biased region" description="Acidic residues" evidence="1">
    <location>
        <begin position="890"/>
        <end position="902"/>
    </location>
</feature>
<feature type="region of interest" description="Disordered" evidence="1">
    <location>
        <begin position="569"/>
        <end position="590"/>
    </location>
</feature>
<sequence>MASHRSVAVLEPATSASLNVQYTSPASPLKRRKISHGDRDDSLFPPTITIHPHGPSADRPQTLAPIALLPRSKLPLSWLDPFPGSSQSIQSGKLFISNIFALETALRNKNEGVVLAARLAGNFSNSSGSVDDTSCREELYVIERVKSCLYAVYALAQCIQEGDLVVASKGWKPKAEANYSFLEPKTGKEDWFERAQIPGAFEHEDPMNSVTGNLQLVFGQATEDTSINGPSHCTPAEAAAIELASLESEAQPQFLVPEKTEAFQPKDATTMRLSDLYYFYRECIVPVKRIDTKYRDSIPQIIRNLPLDMCQGNMLHPSSNGRRRKSKKRKLGRDGLYPNEEELIAKWWKHRSVTESALDQSFGDGELKRLIADLRFRETQLQILLILETISLESSTGTMEGNSNSEPQDSKPKKTSHKKPEDLSVLLELLVDRLCIWHTVGTDDAMPLDAVNKQDKSQPGKVENDKLRDFCTEVIIPFYASRVPEQCKSLSRKLGGPVSTSPKRPAISRRKCSTETADGTVNRPIQKPRRTLQRVLTDEKMAAARVVPSLTRSKTDTCARELKRESSESASLSLISSGRGAIQKPKRRDNREVDLDAVAKQHEMKLKKMASLLEQKQELDAAINALRKPNRELVSRDWVDSAAKRASTGSLRKQKDPIRNPFGEKVQVMATPRGARKKDLGMVRVPSLSKKWERLKQETASSPSLETDEQTVPSSVPRHSFELGRNTSTAIPKFVQETPSKPILQAPGLVQPDFLNTGENSSKAHKIFRQSQHSLPVANITTPTKPRGSGSTDEVSACYVAHGIRNGNPFATPCGIKETPPQSLLRRFNTSQSSISASASPLKPADPVIFSTPAKRTELVVSQSTSNKFQGTIGLRHGQSESIYNQLGWDGDDDDDDDDNDELALPWSNGVNEY</sequence>
<name>C4JQQ4_UNCRE</name>
<feature type="compositionally biased region" description="Basic residues" evidence="1">
    <location>
        <begin position="321"/>
        <end position="331"/>
    </location>
</feature>
<feature type="compositionally biased region" description="Polar residues" evidence="1">
    <location>
        <begin position="397"/>
        <end position="407"/>
    </location>
</feature>
<dbReference type="RefSeq" id="XP_002543882.1">
    <property type="nucleotide sequence ID" value="XM_002543836.1"/>
</dbReference>
<dbReference type="PANTHER" id="PTHR28067">
    <property type="entry name" value="DNA REPLICATION REGULATOR SLD3"/>
    <property type="match status" value="1"/>
</dbReference>
<feature type="region of interest" description="Disordered" evidence="1">
    <location>
        <begin position="875"/>
        <end position="914"/>
    </location>
</feature>
<dbReference type="KEGG" id="ure:UREG_03399"/>
<feature type="domain" description="DNA replication regulator Sld3 C-terminal" evidence="2">
    <location>
        <begin position="262"/>
        <end position="741"/>
    </location>
</feature>
<proteinExistence type="predicted"/>
<feature type="compositionally biased region" description="Polar residues" evidence="1">
    <location>
        <begin position="698"/>
        <end position="714"/>
    </location>
</feature>
<accession>C4JQQ4</accession>
<dbReference type="Gene3D" id="1.20.58.2130">
    <property type="match status" value="1"/>
</dbReference>
<dbReference type="EMBL" id="CH476616">
    <property type="protein sequence ID" value="EEP78553.1"/>
    <property type="molecule type" value="Genomic_DNA"/>
</dbReference>
<dbReference type="OrthoDB" id="15567at2759"/>
<evidence type="ECO:0000256" key="1">
    <source>
        <dbReference type="SAM" id="MobiDB-lite"/>
    </source>
</evidence>
<dbReference type="PANTHER" id="PTHR28067:SF1">
    <property type="entry name" value="DNA REPLICATION REGULATOR SLD3"/>
    <property type="match status" value="1"/>
</dbReference>
<dbReference type="GeneID" id="8440239"/>
<dbReference type="AlphaFoldDB" id="C4JQQ4"/>
<protein>
    <recommendedName>
        <fullName evidence="2">DNA replication regulator Sld3 C-terminal domain-containing protein</fullName>
    </recommendedName>
</protein>
<dbReference type="GO" id="GO:0031261">
    <property type="term" value="C:DNA replication preinitiation complex"/>
    <property type="evidence" value="ECO:0007669"/>
    <property type="project" value="TreeGrafter"/>
</dbReference>
<dbReference type="InParanoid" id="C4JQQ4"/>
<dbReference type="STRING" id="336963.C4JQQ4"/>
<keyword evidence="4" id="KW-1185">Reference proteome</keyword>
<feature type="region of interest" description="Disordered" evidence="1">
    <location>
        <begin position="313"/>
        <end position="332"/>
    </location>
</feature>
<dbReference type="eggNOG" id="ENOG502S01X">
    <property type="taxonomic scope" value="Eukaryota"/>
</dbReference>
<dbReference type="GO" id="GO:0006270">
    <property type="term" value="P:DNA replication initiation"/>
    <property type="evidence" value="ECO:0007669"/>
    <property type="project" value="InterPro"/>
</dbReference>
<dbReference type="Proteomes" id="UP000002058">
    <property type="component" value="Unassembled WGS sequence"/>
</dbReference>
<feature type="region of interest" description="Disordered" evidence="1">
    <location>
        <begin position="491"/>
        <end position="522"/>
    </location>
</feature>
<feature type="compositionally biased region" description="Basic and acidic residues" evidence="1">
    <location>
        <begin position="408"/>
        <end position="419"/>
    </location>
</feature>
<dbReference type="OMA" id="IYEQLGW"/>
<feature type="compositionally biased region" description="Low complexity" evidence="1">
    <location>
        <begin position="569"/>
        <end position="582"/>
    </location>
</feature>
<feature type="region of interest" description="Disordered" evidence="1">
    <location>
        <begin position="395"/>
        <end position="419"/>
    </location>
</feature>